<organism evidence="2 3">
    <name type="scientific">Canna indica</name>
    <name type="common">Indian-shot</name>
    <dbReference type="NCBI Taxonomy" id="4628"/>
    <lineage>
        <taxon>Eukaryota</taxon>
        <taxon>Viridiplantae</taxon>
        <taxon>Streptophyta</taxon>
        <taxon>Embryophyta</taxon>
        <taxon>Tracheophyta</taxon>
        <taxon>Spermatophyta</taxon>
        <taxon>Magnoliopsida</taxon>
        <taxon>Liliopsida</taxon>
        <taxon>Zingiberales</taxon>
        <taxon>Cannaceae</taxon>
        <taxon>Canna</taxon>
    </lineage>
</organism>
<sequence length="461" mass="53028">MALKIDMSGAYDKVEWSFIAAIMQALGFSDDFTSIIMQCITTISYSISLSGSKFGYFKHGRGLRQGDPLSPFLFLPCMEGLTHILKRKFSEASCQGITVGRHCLELTSLFFTDDVVIFSNADLHHAQCIKDSLKEFKDISANKSISRSRPFSSPQTPLSISDILSKKSMFEFILAKIRWKMESWSARFLSCIDKTILIKAVLATIPNYTMSCFFISDSLCKEINQTCSNFWWSSEHDKSGLHGMKWEKLCECFVEDGLGFKECRRMNLSLLAKHGWRLLTRLDSLLGQTWKGKYFPYTDFFNAEAKNNSSWGWRSVLKGYLASLNSPDFPWNSVWELKLPLKIKFFSWHLLHNCLLLKDSLCRKYIPIQDNLCSLCNAAFEGATHLFLHCRIANEVWQRSGLKFAPRPPSSIFHVWWLNSRSKLRQNRQGKEVLACILWRLCNLQNKCLFENWTTSADTVL</sequence>
<dbReference type="PANTHER" id="PTHR33116">
    <property type="entry name" value="REVERSE TRANSCRIPTASE ZINC-BINDING DOMAIN-CONTAINING PROTEIN-RELATED-RELATED"/>
    <property type="match status" value="1"/>
</dbReference>
<evidence type="ECO:0000259" key="1">
    <source>
        <dbReference type="PROSITE" id="PS50878"/>
    </source>
</evidence>
<dbReference type="EMBL" id="CP136891">
    <property type="protein sequence ID" value="WOK97764.1"/>
    <property type="molecule type" value="Genomic_DNA"/>
</dbReference>
<dbReference type="PANTHER" id="PTHR33116:SF86">
    <property type="entry name" value="REVERSE TRANSCRIPTASE DOMAIN-CONTAINING PROTEIN"/>
    <property type="match status" value="1"/>
</dbReference>
<dbReference type="PROSITE" id="PS50878">
    <property type="entry name" value="RT_POL"/>
    <property type="match status" value="1"/>
</dbReference>
<dbReference type="AlphaFoldDB" id="A0AAQ3Q6K6"/>
<feature type="domain" description="Reverse transcriptase" evidence="1">
    <location>
        <begin position="1"/>
        <end position="177"/>
    </location>
</feature>
<evidence type="ECO:0000313" key="3">
    <source>
        <dbReference type="Proteomes" id="UP001327560"/>
    </source>
</evidence>
<dbReference type="InterPro" id="IPR043502">
    <property type="entry name" value="DNA/RNA_pol_sf"/>
</dbReference>
<dbReference type="Pfam" id="PF13966">
    <property type="entry name" value="zf-RVT"/>
    <property type="match status" value="1"/>
</dbReference>
<keyword evidence="3" id="KW-1185">Reference proteome</keyword>
<dbReference type="SUPFAM" id="SSF56672">
    <property type="entry name" value="DNA/RNA polymerases"/>
    <property type="match status" value="1"/>
</dbReference>
<dbReference type="InterPro" id="IPR026960">
    <property type="entry name" value="RVT-Znf"/>
</dbReference>
<dbReference type="Proteomes" id="UP001327560">
    <property type="component" value="Chromosome 2"/>
</dbReference>
<protein>
    <recommendedName>
        <fullName evidence="1">Reverse transcriptase domain-containing protein</fullName>
    </recommendedName>
</protein>
<gene>
    <name evidence="2" type="ORF">Cni_G06472</name>
</gene>
<dbReference type="Pfam" id="PF00078">
    <property type="entry name" value="RVT_1"/>
    <property type="match status" value="1"/>
</dbReference>
<evidence type="ECO:0000313" key="2">
    <source>
        <dbReference type="EMBL" id="WOK97764.1"/>
    </source>
</evidence>
<accession>A0AAQ3Q6K6</accession>
<proteinExistence type="predicted"/>
<dbReference type="InterPro" id="IPR000477">
    <property type="entry name" value="RT_dom"/>
</dbReference>
<name>A0AAQ3Q6K6_9LILI</name>
<reference evidence="2 3" key="1">
    <citation type="submission" date="2023-10" db="EMBL/GenBank/DDBJ databases">
        <title>Chromosome-scale genome assembly provides insights into flower coloration mechanisms of Canna indica.</title>
        <authorList>
            <person name="Li C."/>
        </authorList>
    </citation>
    <scope>NUCLEOTIDE SEQUENCE [LARGE SCALE GENOMIC DNA]</scope>
    <source>
        <tissue evidence="2">Flower</tissue>
    </source>
</reference>